<organism evidence="1 2">
    <name type="scientific">Wufeng Rattus nitidus jeilongvirus 1</name>
    <dbReference type="NCBI Taxonomy" id="2877503"/>
    <lineage>
        <taxon>Viruses</taxon>
        <taxon>Riboviria</taxon>
        <taxon>Orthornavirae</taxon>
        <taxon>Negarnaviricota</taxon>
        <taxon>Haploviricotina</taxon>
        <taxon>Monjiviricetes</taxon>
        <taxon>Mononegavirales</taxon>
        <taxon>Paramyxoviridae</taxon>
        <taxon>Orthoparamyxovirinae</taxon>
        <taxon>Jeilongvirus</taxon>
        <taxon>Jeilongvirus taichungense</taxon>
    </lineage>
</organism>
<keyword evidence="2" id="KW-1185">Reference proteome</keyword>
<name>A0AAE8XRW5_9MONO</name>
<accession>A0AAE8XRW5</accession>
<dbReference type="EMBL" id="MZ328283">
    <property type="protein sequence ID" value="UBB42338.1"/>
    <property type="molecule type" value="Viral_cRNA"/>
</dbReference>
<proteinExistence type="predicted"/>
<reference evidence="1 2" key="1">
    <citation type="submission" date="2021-05" db="EMBL/GenBank/DDBJ databases">
        <title>Comparation of mammalian active virome structures and with host-virus interactions in sympatric communities.</title>
        <authorList>
            <person name="Tan Z."/>
            <person name="Nie F.-Y."/>
            <person name="Zhang Y.-Z."/>
        </authorList>
    </citation>
    <scope>NUCLEOTIDE SEQUENCE [LARGE SCALE GENOMIC DNA]</scope>
    <source>
        <strain evidence="1">WFS_dazu</strain>
    </source>
</reference>
<evidence type="ECO:0000313" key="2">
    <source>
        <dbReference type="Proteomes" id="UP001254462"/>
    </source>
</evidence>
<evidence type="ECO:0000313" key="1">
    <source>
        <dbReference type="EMBL" id="UBB42338.1"/>
    </source>
</evidence>
<sequence length="327" mass="36515">MSVLTPGTEALLSYTHRPGINALVVSGDLTANLPQYVTIATHKQPAAQDSEPRLIRLITQDYDSHRSIDQLGNIPLSTKQPSDLSSFKFSQLNVDGCSGYVSENSYQRLTRRPTDWPGTDPSTYSVTLSEAYVCTNTSDTYLVPFSPTQLNQGPVARSARLEKFGPSHGELGVVGSYVADFKLPVSKIELMLAVRDIRQQGYTYACMAVDVCGFPLFVVQNDDATVYYYPEQNLTIQASGVSVHLESICEILLSSVDDHDLWMYEIRDAIRIDTHSNLVLLHLTDFHYQMAYGSSGYCKSRIMKSFWGYFGTKELINLVRNKIKPIV</sequence>
<dbReference type="Proteomes" id="UP001254462">
    <property type="component" value="Segment"/>
</dbReference>
<protein>
    <submittedName>
        <fullName evidence="1">Uncharacterized protein</fullName>
    </submittedName>
</protein>